<dbReference type="Proteomes" id="UP000253772">
    <property type="component" value="Chromosome c1"/>
</dbReference>
<evidence type="ECO:0000313" key="1">
    <source>
        <dbReference type="EMBL" id="QBP10111.1"/>
    </source>
</evidence>
<sequence length="65" mass="7723">MTYILATTEEVVRWYKFKYNRDLEPGQFELVEKLDLKKVPLFGDKETAKLAAQALGLKTWRYVRI</sequence>
<organism evidence="1 2">
    <name type="scientific">Cupriavidus metallidurans</name>
    <dbReference type="NCBI Taxonomy" id="119219"/>
    <lineage>
        <taxon>Bacteria</taxon>
        <taxon>Pseudomonadati</taxon>
        <taxon>Pseudomonadota</taxon>
        <taxon>Betaproteobacteria</taxon>
        <taxon>Burkholderiales</taxon>
        <taxon>Burkholderiaceae</taxon>
        <taxon>Cupriavidus</taxon>
    </lineage>
</organism>
<accession>A0A482IPH7</accession>
<dbReference type="OrthoDB" id="6708842at2"/>
<dbReference type="AlphaFoldDB" id="A0A482IPH7"/>
<dbReference type="EMBL" id="CP037900">
    <property type="protein sequence ID" value="QBP10111.1"/>
    <property type="molecule type" value="Genomic_DNA"/>
</dbReference>
<dbReference type="RefSeq" id="WP_111733426.1">
    <property type="nucleotide sequence ID" value="NZ_CP037900.1"/>
</dbReference>
<gene>
    <name evidence="1" type="ORF">DDF84_010255</name>
</gene>
<evidence type="ECO:0000313" key="2">
    <source>
        <dbReference type="Proteomes" id="UP000253772"/>
    </source>
</evidence>
<name>A0A482IPH7_9BURK</name>
<proteinExistence type="predicted"/>
<protein>
    <submittedName>
        <fullName evidence="1">Uncharacterized protein</fullName>
    </submittedName>
</protein>
<reference evidence="1 2" key="1">
    <citation type="submission" date="2019-03" db="EMBL/GenBank/DDBJ databases">
        <title>Comparative insights into the high quality Complete genome sequence of highly metal resistant Cupriavidus metallidurans strain BS1 isolated from a gold-copper mine.</title>
        <authorList>
            <person name="Mazhar H.S."/>
            <person name="Rensing C."/>
        </authorList>
    </citation>
    <scope>NUCLEOTIDE SEQUENCE [LARGE SCALE GENOMIC DNA]</scope>
    <source>
        <strain evidence="1 2">BS1</strain>
    </source>
</reference>